<dbReference type="GO" id="GO:0051301">
    <property type="term" value="P:cell division"/>
    <property type="evidence" value="ECO:0007669"/>
    <property type="project" value="UniProtKB-KW"/>
</dbReference>
<feature type="domain" description="POTRA" evidence="9">
    <location>
        <begin position="38"/>
        <end position="106"/>
    </location>
</feature>
<dbReference type="PANTHER" id="PTHR37820:SF1">
    <property type="entry name" value="CELL DIVISION PROTEIN FTSQ"/>
    <property type="match status" value="1"/>
</dbReference>
<keyword evidence="3 10" id="KW-0132">Cell division</keyword>
<evidence type="ECO:0000313" key="10">
    <source>
        <dbReference type="EMBL" id="ABO49218.1"/>
    </source>
</evidence>
<proteinExistence type="predicted"/>
<evidence type="ECO:0000256" key="5">
    <source>
        <dbReference type="ARBA" id="ARBA00022989"/>
    </source>
</evidence>
<sequence>MYRPQTGTPRKKNHLVQSVFFILLVVVASYILLQSPFFQIKTVVVNGNRQLKKEDIVRYSGINIGLNIFKVNLSECEERLGLVPFIKNVKLKRSLPNKVIIEVSERNAVALLPVENGFIKVDTEGVYLQRGQIAAALPIITGLDIQLKGPGKPIQSEYLPMALRILDQLPRSVIMKLSELNVSKAGLITLYTIDGVQGRLGSAKDLEYKGIVFQQVLATLQQSNNEIQYVDLSNPRVPVVKYFKDPQEGQK</sequence>
<keyword evidence="11" id="KW-1185">Reference proteome</keyword>
<dbReference type="STRING" id="349161.Dred_0679"/>
<dbReference type="PROSITE" id="PS51779">
    <property type="entry name" value="POTRA"/>
    <property type="match status" value="1"/>
</dbReference>
<gene>
    <name evidence="10" type="ordered locus">Dred_0679</name>
</gene>
<dbReference type="Proteomes" id="UP000001556">
    <property type="component" value="Chromosome"/>
</dbReference>
<keyword evidence="7" id="KW-0131">Cell cycle</keyword>
<dbReference type="InterPro" id="IPR005548">
    <property type="entry name" value="Cell_div_FtsQ/DivIB_C"/>
</dbReference>
<dbReference type="InterPro" id="IPR034746">
    <property type="entry name" value="POTRA"/>
</dbReference>
<dbReference type="InterPro" id="IPR050487">
    <property type="entry name" value="FtsQ_DivIB"/>
</dbReference>
<organism evidence="10 11">
    <name type="scientific">Desulforamulus reducens (strain ATCC BAA-1160 / DSM 100696 / MI-1)</name>
    <name type="common">Desulfotomaculum reducens</name>
    <dbReference type="NCBI Taxonomy" id="349161"/>
    <lineage>
        <taxon>Bacteria</taxon>
        <taxon>Bacillati</taxon>
        <taxon>Bacillota</taxon>
        <taxon>Clostridia</taxon>
        <taxon>Eubacteriales</taxon>
        <taxon>Peptococcaceae</taxon>
        <taxon>Desulforamulus</taxon>
    </lineage>
</organism>
<evidence type="ECO:0000256" key="7">
    <source>
        <dbReference type="ARBA" id="ARBA00023306"/>
    </source>
</evidence>
<dbReference type="RefSeq" id="WP_011877054.1">
    <property type="nucleotide sequence ID" value="NC_009253.1"/>
</dbReference>
<evidence type="ECO:0000313" key="11">
    <source>
        <dbReference type="Proteomes" id="UP000001556"/>
    </source>
</evidence>
<name>A4J2B5_DESRM</name>
<dbReference type="eggNOG" id="COG1589">
    <property type="taxonomic scope" value="Bacteria"/>
</dbReference>
<dbReference type="EMBL" id="CP000612">
    <property type="protein sequence ID" value="ABO49218.1"/>
    <property type="molecule type" value="Genomic_DNA"/>
</dbReference>
<evidence type="ECO:0000256" key="1">
    <source>
        <dbReference type="ARBA" id="ARBA00004370"/>
    </source>
</evidence>
<evidence type="ECO:0000256" key="8">
    <source>
        <dbReference type="SAM" id="Phobius"/>
    </source>
</evidence>
<feature type="transmembrane region" description="Helical" evidence="8">
    <location>
        <begin position="15"/>
        <end position="33"/>
    </location>
</feature>
<reference evidence="10 11" key="1">
    <citation type="submission" date="2007-03" db="EMBL/GenBank/DDBJ databases">
        <title>Complete sequence of Desulfotomaculum reducens MI-1.</title>
        <authorList>
            <consortium name="US DOE Joint Genome Institute"/>
            <person name="Copeland A."/>
            <person name="Lucas S."/>
            <person name="Lapidus A."/>
            <person name="Barry K."/>
            <person name="Detter J.C."/>
            <person name="Glavina del Rio T."/>
            <person name="Hammon N."/>
            <person name="Israni S."/>
            <person name="Dalin E."/>
            <person name="Tice H."/>
            <person name="Pitluck S."/>
            <person name="Sims D."/>
            <person name="Brettin T."/>
            <person name="Bruce D."/>
            <person name="Han C."/>
            <person name="Tapia R."/>
            <person name="Schmutz J."/>
            <person name="Larimer F."/>
            <person name="Land M."/>
            <person name="Hauser L."/>
            <person name="Kyrpides N."/>
            <person name="Kim E."/>
            <person name="Tebo B.M."/>
            <person name="Richardson P."/>
        </authorList>
    </citation>
    <scope>NUCLEOTIDE SEQUENCE [LARGE SCALE GENOMIC DNA]</scope>
    <source>
        <strain evidence="10 11">MI-1</strain>
    </source>
</reference>
<evidence type="ECO:0000256" key="4">
    <source>
        <dbReference type="ARBA" id="ARBA00022692"/>
    </source>
</evidence>
<dbReference type="InterPro" id="IPR013685">
    <property type="entry name" value="POTRA_FtsQ_type"/>
</dbReference>
<dbReference type="HOGENOM" id="CLU_047677_4_3_9"/>
<protein>
    <submittedName>
        <fullName evidence="10">Cell division protein FtsQ</fullName>
    </submittedName>
</protein>
<keyword evidence="5 8" id="KW-1133">Transmembrane helix</keyword>
<dbReference type="Pfam" id="PF03799">
    <property type="entry name" value="FtsQ_DivIB_C"/>
    <property type="match status" value="1"/>
</dbReference>
<accession>A4J2B5</accession>
<dbReference type="Pfam" id="PF08478">
    <property type="entry name" value="POTRA_1"/>
    <property type="match status" value="1"/>
</dbReference>
<evidence type="ECO:0000256" key="3">
    <source>
        <dbReference type="ARBA" id="ARBA00022618"/>
    </source>
</evidence>
<dbReference type="Gene3D" id="3.10.20.310">
    <property type="entry name" value="membrane protein fhac"/>
    <property type="match status" value="1"/>
</dbReference>
<keyword evidence="2" id="KW-1003">Cell membrane</keyword>
<dbReference type="GO" id="GO:0005886">
    <property type="term" value="C:plasma membrane"/>
    <property type="evidence" value="ECO:0007669"/>
    <property type="project" value="TreeGrafter"/>
</dbReference>
<evidence type="ECO:0000256" key="2">
    <source>
        <dbReference type="ARBA" id="ARBA00022475"/>
    </source>
</evidence>
<evidence type="ECO:0000256" key="6">
    <source>
        <dbReference type="ARBA" id="ARBA00023136"/>
    </source>
</evidence>
<keyword evidence="4 8" id="KW-0812">Transmembrane</keyword>
<comment type="subcellular location">
    <subcellularLocation>
        <location evidence="1">Membrane</location>
    </subcellularLocation>
</comment>
<dbReference type="KEGG" id="drm:Dred_0679"/>
<dbReference type="PANTHER" id="PTHR37820">
    <property type="entry name" value="CELL DIVISION PROTEIN DIVIB"/>
    <property type="match status" value="1"/>
</dbReference>
<evidence type="ECO:0000259" key="9">
    <source>
        <dbReference type="PROSITE" id="PS51779"/>
    </source>
</evidence>
<dbReference type="AlphaFoldDB" id="A4J2B5"/>
<keyword evidence="6 8" id="KW-0472">Membrane</keyword>